<gene>
    <name evidence="1" type="ORF">Tci_061795</name>
</gene>
<comment type="caution">
    <text evidence="1">The sequence shown here is derived from an EMBL/GenBank/DDBJ whole genome shotgun (WGS) entry which is preliminary data.</text>
</comment>
<dbReference type="AlphaFoldDB" id="A0A6L2NW09"/>
<evidence type="ECO:0000313" key="1">
    <source>
        <dbReference type="EMBL" id="GEU89817.1"/>
    </source>
</evidence>
<name>A0A6L2NW09_TANCI</name>
<organism evidence="1">
    <name type="scientific">Tanacetum cinerariifolium</name>
    <name type="common">Dalmatian daisy</name>
    <name type="synonym">Chrysanthemum cinerariifolium</name>
    <dbReference type="NCBI Taxonomy" id="118510"/>
    <lineage>
        <taxon>Eukaryota</taxon>
        <taxon>Viridiplantae</taxon>
        <taxon>Streptophyta</taxon>
        <taxon>Embryophyta</taxon>
        <taxon>Tracheophyta</taxon>
        <taxon>Spermatophyta</taxon>
        <taxon>Magnoliopsida</taxon>
        <taxon>eudicotyledons</taxon>
        <taxon>Gunneridae</taxon>
        <taxon>Pentapetalae</taxon>
        <taxon>asterids</taxon>
        <taxon>campanulids</taxon>
        <taxon>Asterales</taxon>
        <taxon>Asteraceae</taxon>
        <taxon>Asteroideae</taxon>
        <taxon>Anthemideae</taxon>
        <taxon>Anthemidinae</taxon>
        <taxon>Tanacetum</taxon>
    </lineage>
</organism>
<protein>
    <submittedName>
        <fullName evidence="1">Uncharacterized protein</fullName>
    </submittedName>
</protein>
<accession>A0A6L2NW09</accession>
<dbReference type="EMBL" id="BKCJ010010044">
    <property type="protein sequence ID" value="GEU89817.1"/>
    <property type="molecule type" value="Genomic_DNA"/>
</dbReference>
<reference evidence="1" key="1">
    <citation type="journal article" date="2019" name="Sci. Rep.">
        <title>Draft genome of Tanacetum cinerariifolium, the natural source of mosquito coil.</title>
        <authorList>
            <person name="Yamashiro T."/>
            <person name="Shiraishi A."/>
            <person name="Satake H."/>
            <person name="Nakayama K."/>
        </authorList>
    </citation>
    <scope>NUCLEOTIDE SEQUENCE</scope>
</reference>
<proteinExistence type="predicted"/>
<sequence>MDSLISNSQERELHQLQQMQDKAKKSCMASFRLLHLLLKVLSNNDLKGTQIEGGFERAFATLFEQDVQTFTRTMLLNLDQLEKHLSKEELQELESFSEFRHMKSLRESILERAKHKREYDSRMNERQMQSKEGKIDLSKALDADLVVKEISRKKRKS</sequence>